<evidence type="ECO:0000256" key="7">
    <source>
        <dbReference type="SAM" id="MobiDB-lite"/>
    </source>
</evidence>
<keyword evidence="2" id="KW-0813">Transport</keyword>
<dbReference type="SUPFAM" id="SSF103473">
    <property type="entry name" value="MFS general substrate transporter"/>
    <property type="match status" value="1"/>
</dbReference>
<evidence type="ECO:0000256" key="2">
    <source>
        <dbReference type="ARBA" id="ARBA00022448"/>
    </source>
</evidence>
<feature type="transmembrane region" description="Helical" evidence="8">
    <location>
        <begin position="95"/>
        <end position="119"/>
    </location>
</feature>
<dbReference type="PANTHER" id="PTHR23505:SF88">
    <property type="entry name" value="MAJOR FACILITATOR SUPERFAMILY (MFS) PROFILE DOMAIN-CONTAINING PROTEIN"/>
    <property type="match status" value="1"/>
</dbReference>
<keyword evidence="3 8" id="KW-0812">Transmembrane</keyword>
<feature type="transmembrane region" description="Helical" evidence="8">
    <location>
        <begin position="273"/>
        <end position="295"/>
    </location>
</feature>
<feature type="region of interest" description="Disordered" evidence="7">
    <location>
        <begin position="1"/>
        <end position="38"/>
    </location>
</feature>
<dbReference type="Gene3D" id="1.20.1250.20">
    <property type="entry name" value="MFS general substrate transporter like domains"/>
    <property type="match status" value="1"/>
</dbReference>
<dbReference type="InterPro" id="IPR020846">
    <property type="entry name" value="MFS_dom"/>
</dbReference>
<feature type="transmembrane region" description="Helical" evidence="8">
    <location>
        <begin position="330"/>
        <end position="351"/>
    </location>
</feature>
<dbReference type="Proteomes" id="UP001328107">
    <property type="component" value="Unassembled WGS sequence"/>
</dbReference>
<feature type="transmembrane region" description="Helical" evidence="8">
    <location>
        <begin position="216"/>
        <end position="238"/>
    </location>
</feature>
<gene>
    <name evidence="10" type="ORF">PMAYCL1PPCAC_29552</name>
</gene>
<dbReference type="PRINTS" id="PR01036">
    <property type="entry name" value="TCRTETB"/>
</dbReference>
<dbReference type="Pfam" id="PF07690">
    <property type="entry name" value="MFS_1"/>
    <property type="match status" value="1"/>
</dbReference>
<organism evidence="10 11">
    <name type="scientific">Pristionchus mayeri</name>
    <dbReference type="NCBI Taxonomy" id="1317129"/>
    <lineage>
        <taxon>Eukaryota</taxon>
        <taxon>Metazoa</taxon>
        <taxon>Ecdysozoa</taxon>
        <taxon>Nematoda</taxon>
        <taxon>Chromadorea</taxon>
        <taxon>Rhabditida</taxon>
        <taxon>Rhabditina</taxon>
        <taxon>Diplogasteromorpha</taxon>
        <taxon>Diplogasteroidea</taxon>
        <taxon>Neodiplogasteridae</taxon>
        <taxon>Pristionchus</taxon>
    </lineage>
</organism>
<comment type="subcellular location">
    <subcellularLocation>
        <location evidence="1">Membrane</location>
        <topology evidence="1">Multi-pass membrane protein</topology>
    </subcellularLocation>
</comment>
<protein>
    <recommendedName>
        <fullName evidence="9">Major facilitator superfamily (MFS) profile domain-containing protein</fullName>
    </recommendedName>
</protein>
<feature type="transmembrane region" description="Helical" evidence="8">
    <location>
        <begin position="372"/>
        <end position="392"/>
    </location>
</feature>
<comment type="similarity">
    <text evidence="6">Belongs to the major facilitator superfamily. Spinster (TC 2.A.1.49) family.</text>
</comment>
<dbReference type="CDD" id="cd17328">
    <property type="entry name" value="MFS_spinster_like"/>
    <property type="match status" value="1"/>
</dbReference>
<name>A0AAN5DB67_9BILA</name>
<dbReference type="PROSITE" id="PS50850">
    <property type="entry name" value="MFS"/>
    <property type="match status" value="1"/>
</dbReference>
<feature type="transmembrane region" description="Helical" evidence="8">
    <location>
        <begin position="126"/>
        <end position="145"/>
    </location>
</feature>
<dbReference type="EMBL" id="BTRK01000006">
    <property type="protein sequence ID" value="GMR59357.1"/>
    <property type="molecule type" value="Genomic_DNA"/>
</dbReference>
<evidence type="ECO:0000256" key="1">
    <source>
        <dbReference type="ARBA" id="ARBA00004141"/>
    </source>
</evidence>
<evidence type="ECO:0000313" key="10">
    <source>
        <dbReference type="EMBL" id="GMR59357.1"/>
    </source>
</evidence>
<evidence type="ECO:0000256" key="8">
    <source>
        <dbReference type="SAM" id="Phobius"/>
    </source>
</evidence>
<dbReference type="InterPro" id="IPR044770">
    <property type="entry name" value="MFS_spinster-like"/>
</dbReference>
<feature type="transmembrane region" description="Helical" evidence="8">
    <location>
        <begin position="188"/>
        <end position="210"/>
    </location>
</feature>
<dbReference type="GO" id="GO:0022857">
    <property type="term" value="F:transmembrane transporter activity"/>
    <property type="evidence" value="ECO:0007669"/>
    <property type="project" value="InterPro"/>
</dbReference>
<dbReference type="PANTHER" id="PTHR23505">
    <property type="entry name" value="SPINSTER"/>
    <property type="match status" value="1"/>
</dbReference>
<evidence type="ECO:0000313" key="11">
    <source>
        <dbReference type="Proteomes" id="UP001328107"/>
    </source>
</evidence>
<sequence length="514" mass="56064">GGYDTNCPHGTRDPWSMDESIEEKTPDSFTTNSASINSNEQPIPLPSPLVAQPRTWRDYSTFAILCLINLLNYMDRYTVSGVLPDIQKYYGVDDAMAGLLQTVFIATFVVISPICGYLGDRYNRKWIMVCGIFIWVSAVFASTFIPKKAFWAFMLCRAIVGIGEASYAVICPSLIADMFHGILRSRMLMVFYFAIPVGSGLGFIVGSIVADLTGNWQWGVRVTAIAGIICLLLIIAFVQDRPRGLMEVDNADQLDGISEGYWKDLVSLLKNPTYILSTLGYTATVFVVGTLAWWIPSAMTYAAAMNKGLNSTSEMDSDADLGDAQTRSTIMFGVITTLGGFVGVTVGTLGSNMMNKGTWCCVFCKTPRSDPIMCAIGALIGIPSLFFVIQTIPTIEVVSYILMFIAVTALCFNWATNVDMLMSVIVPGRRSSANAIQILTSHLLGDGSGPYIIGAISDAIRANLDESRLSEGPLDLSLRLILHPQYNSDSFCHSLHNLRHNIQARSKDIPGGDG</sequence>
<evidence type="ECO:0000259" key="9">
    <source>
        <dbReference type="PROSITE" id="PS50850"/>
    </source>
</evidence>
<evidence type="ECO:0000256" key="4">
    <source>
        <dbReference type="ARBA" id="ARBA00022989"/>
    </source>
</evidence>
<feature type="non-terminal residue" evidence="10">
    <location>
        <position position="1"/>
    </location>
</feature>
<feature type="transmembrane region" description="Helical" evidence="8">
    <location>
        <begin position="151"/>
        <end position="176"/>
    </location>
</feature>
<keyword evidence="5 8" id="KW-0472">Membrane</keyword>
<feature type="domain" description="Major facilitator superfamily (MFS) profile" evidence="9">
    <location>
        <begin position="61"/>
        <end position="514"/>
    </location>
</feature>
<reference evidence="11" key="1">
    <citation type="submission" date="2022-10" db="EMBL/GenBank/DDBJ databases">
        <title>Genome assembly of Pristionchus species.</title>
        <authorList>
            <person name="Yoshida K."/>
            <person name="Sommer R.J."/>
        </authorList>
    </citation>
    <scope>NUCLEOTIDE SEQUENCE [LARGE SCALE GENOMIC DNA]</scope>
    <source>
        <strain evidence="11">RS5460</strain>
    </source>
</reference>
<dbReference type="AlphaFoldDB" id="A0AAN5DB67"/>
<accession>A0AAN5DB67</accession>
<evidence type="ECO:0000256" key="6">
    <source>
        <dbReference type="ARBA" id="ARBA00024338"/>
    </source>
</evidence>
<keyword evidence="4 8" id="KW-1133">Transmembrane helix</keyword>
<feature type="transmembrane region" description="Helical" evidence="8">
    <location>
        <begin position="398"/>
        <end position="415"/>
    </location>
</feature>
<feature type="compositionally biased region" description="Polar residues" evidence="7">
    <location>
        <begin position="27"/>
        <end position="38"/>
    </location>
</feature>
<dbReference type="GO" id="GO:0016020">
    <property type="term" value="C:membrane"/>
    <property type="evidence" value="ECO:0007669"/>
    <property type="project" value="UniProtKB-SubCell"/>
</dbReference>
<evidence type="ECO:0000256" key="5">
    <source>
        <dbReference type="ARBA" id="ARBA00023136"/>
    </source>
</evidence>
<dbReference type="InterPro" id="IPR011701">
    <property type="entry name" value="MFS"/>
</dbReference>
<evidence type="ECO:0000256" key="3">
    <source>
        <dbReference type="ARBA" id="ARBA00022692"/>
    </source>
</evidence>
<comment type="caution">
    <text evidence="10">The sequence shown here is derived from an EMBL/GenBank/DDBJ whole genome shotgun (WGS) entry which is preliminary data.</text>
</comment>
<dbReference type="InterPro" id="IPR036259">
    <property type="entry name" value="MFS_trans_sf"/>
</dbReference>
<keyword evidence="11" id="KW-1185">Reference proteome</keyword>
<proteinExistence type="inferred from homology"/>